<keyword evidence="4" id="KW-0287">Flowering</keyword>
<evidence type="ECO:0000256" key="3">
    <source>
        <dbReference type="ARBA" id="ARBA00022782"/>
    </source>
</evidence>
<feature type="compositionally biased region" description="Basic and acidic residues" evidence="6">
    <location>
        <begin position="1057"/>
        <end position="1066"/>
    </location>
</feature>
<dbReference type="SUPFAM" id="SSF57997">
    <property type="entry name" value="Tropomyosin"/>
    <property type="match status" value="1"/>
</dbReference>
<feature type="coiled-coil region" evidence="5">
    <location>
        <begin position="217"/>
        <end position="295"/>
    </location>
</feature>
<dbReference type="InterPro" id="IPR012474">
    <property type="entry name" value="Frigida"/>
</dbReference>
<name>A0A6J1EY41_CUCMO</name>
<keyword evidence="7" id="KW-1185">Reference proteome</keyword>
<dbReference type="GO" id="GO:0009908">
    <property type="term" value="P:flower development"/>
    <property type="evidence" value="ECO:0007669"/>
    <property type="project" value="UniProtKB-KW"/>
</dbReference>
<dbReference type="Pfam" id="PF07899">
    <property type="entry name" value="Frigida"/>
    <property type="match status" value="2"/>
</dbReference>
<sequence length="1366" mass="157190">MFFYSFFGWEDRVVFFDMEKIVSDMKVAEWKRSSLYKAHERLHMEASSFLLLSLQWKDLEMHFDSTRDMIQTEYEELERREKAIKLKEEQLEDVEKSIDACSKEIELKKNELFELNRLIVKCDDAIRLKESELDLAQERLGGLSKDIELKEDTVNKVCTRILDVKKEFDDKEKAFDMIRKRIDDCEYVMELKEQKLNGILQLIEERSIECDFKGKSVEMIKELLQEHEKELATKKKQYDAIQMAIKESDVELKLKEKELQTIQNMIATKWKEKRLDKMEKAIKLRTEEIELKEKEFGVMESKLKPLSEELISKESELESIKTCIKEHSKELDVQEKQLDSTQQSIQDCQNAVILLTNYASAIVKEIIQCSKEWELKENHLDPLQESMDDYSNNEFPPVMKEHDSISLIVDKCLEGLKAQKGHFNLLRKSIEERSKNLKNEENNFEKRLEELNKKDEKVSTYLKEIEYLKADLASQVALLDKGGEGRLKEIQHKGLGEKLDSKEKDISLVRDLMETCNEKVRLVKKEESGCIPTASSNMLNFHTGSALDGTLLLVLLCEHLKLHDLVRTELIITLKTSSDPAKLVLDALRWFYSPHTVSEDAKIDFHNAKRGCIFLSELLLKFSPQITAPLKEEALKLAGQWKAKMSMAVDNHVEVVAFLLLVANFQLASDFDAAELQILLNSVSQYKQALELARALGIGDKSSEGRATPSSAKPEQPESLPAKEVELSSLKNEQLSMDPNEERLYLLLNNQLTRQKLVPSAILLFLEKSSDPAKLVLDLIKGYVHQQLNKEQIGFEESFLRWSTLLLKQLKQISPSIGPKEREDAMKLAIDLKLNMRNDTNGSMDAVVFLLLIVSYGLTTSFSGDEILKLFENVVLHEQASELCLMFGYNQKIQELVQNLIGTKQFVRAVRFICGYKLASFRPVQILNEYLRDARNATVKAIIQDNTGQEDVRAAMVEAIDKEIDAVNSVVTCVADCNLGSEISSQGLESLVVSLKDMKRLIRNSHGQPISLTDQQPHSIVVQPQSPPRANCEVQRTYPTKGEMKQQLNWDKSEAQKLRSNHEAWQHHSPPTHQPHQQHSPPTHQPHQQHSPPTHQPHQQHSPPTHQPHQQHSPPTHQPHQQHSPPTHQPHQQHSPPTHQPHQQHSPPTHQPHQQHSPPTHQPHQQHSPPTHQPHQQHSPPTHQPHQQHSPPTHQPHQQHSPPTHQPHQQHSPPTHQPHQQHSPPTHQPHQQHSPPTHQPHQQHSPPTHQPHQQHSPPTHQPHQQHSPPTHQPHQQQYPSNNSTLQQLQKKRKSIQYKNHSMKYPRKRPSTGPVFTSSSPRVHDKKSKFQRYNSRFSAMPRLFGFREGGRATELGNRTTSPTRSRP</sequence>
<reference evidence="8" key="1">
    <citation type="submission" date="2025-08" db="UniProtKB">
        <authorList>
            <consortium name="RefSeq"/>
        </authorList>
    </citation>
    <scope>IDENTIFICATION</scope>
    <source>
        <tissue evidence="8">Young leaves</tissue>
    </source>
</reference>
<dbReference type="RefSeq" id="XP_022932917.1">
    <property type="nucleotide sequence ID" value="XM_023077149.1"/>
</dbReference>
<feature type="compositionally biased region" description="Basic residues" evidence="6">
    <location>
        <begin position="1289"/>
        <end position="1309"/>
    </location>
</feature>
<feature type="compositionally biased region" description="Polar residues" evidence="6">
    <location>
        <begin position="1278"/>
        <end position="1288"/>
    </location>
</feature>
<comment type="similarity">
    <text evidence="1">Belongs to the Frigida family.</text>
</comment>
<organism evidence="7 8">
    <name type="scientific">Cucurbita moschata</name>
    <name type="common">Winter crookneck squash</name>
    <name type="synonym">Cucurbita pepo var. moschata</name>
    <dbReference type="NCBI Taxonomy" id="3662"/>
    <lineage>
        <taxon>Eukaryota</taxon>
        <taxon>Viridiplantae</taxon>
        <taxon>Streptophyta</taxon>
        <taxon>Embryophyta</taxon>
        <taxon>Tracheophyta</taxon>
        <taxon>Spermatophyta</taxon>
        <taxon>Magnoliopsida</taxon>
        <taxon>eudicotyledons</taxon>
        <taxon>Gunneridae</taxon>
        <taxon>Pentapetalae</taxon>
        <taxon>rosids</taxon>
        <taxon>fabids</taxon>
        <taxon>Cucurbitales</taxon>
        <taxon>Cucurbitaceae</taxon>
        <taxon>Cucurbiteae</taxon>
        <taxon>Cucurbita</taxon>
    </lineage>
</organism>
<keyword evidence="5" id="KW-0175">Coiled coil</keyword>
<protein>
    <submittedName>
        <fullName evidence="8">Uncharacterized protein LOC111439474 isoform X1</fullName>
    </submittedName>
</protein>
<feature type="region of interest" description="Disordered" evidence="6">
    <location>
        <begin position="1008"/>
        <end position="1033"/>
    </location>
</feature>
<evidence type="ECO:0000256" key="2">
    <source>
        <dbReference type="ARBA" id="ARBA00022473"/>
    </source>
</evidence>
<dbReference type="GeneID" id="111439474"/>
<feature type="compositionally biased region" description="Low complexity" evidence="6">
    <location>
        <begin position="1067"/>
        <end position="1277"/>
    </location>
</feature>
<evidence type="ECO:0000256" key="5">
    <source>
        <dbReference type="SAM" id="Coils"/>
    </source>
</evidence>
<keyword evidence="2" id="KW-0217">Developmental protein</keyword>
<evidence type="ECO:0000313" key="8">
    <source>
        <dbReference type="RefSeq" id="XP_022932917.1"/>
    </source>
</evidence>
<evidence type="ECO:0000256" key="4">
    <source>
        <dbReference type="ARBA" id="ARBA00023089"/>
    </source>
</evidence>
<evidence type="ECO:0000256" key="1">
    <source>
        <dbReference type="ARBA" id="ARBA00008956"/>
    </source>
</evidence>
<dbReference type="PANTHER" id="PTHR31791">
    <property type="entry name" value="FRIGIDA-LIKE PROTEIN 3-RELATED"/>
    <property type="match status" value="1"/>
</dbReference>
<evidence type="ECO:0000256" key="6">
    <source>
        <dbReference type="SAM" id="MobiDB-lite"/>
    </source>
</evidence>
<keyword evidence="3" id="KW-0221">Differentiation</keyword>
<evidence type="ECO:0000313" key="7">
    <source>
        <dbReference type="Proteomes" id="UP000504609"/>
    </source>
</evidence>
<proteinExistence type="inferred from homology"/>
<dbReference type="GO" id="GO:0030154">
    <property type="term" value="P:cell differentiation"/>
    <property type="evidence" value="ECO:0007669"/>
    <property type="project" value="UniProtKB-KW"/>
</dbReference>
<accession>A0A6J1EY41</accession>
<dbReference type="PANTHER" id="PTHR31791:SF37">
    <property type="entry name" value="A_TM021B04.7 PROTEIN"/>
    <property type="match status" value="1"/>
</dbReference>
<dbReference type="KEGG" id="cmos:111439474"/>
<feature type="coiled-coil region" evidence="5">
    <location>
        <begin position="324"/>
        <end position="351"/>
    </location>
</feature>
<gene>
    <name evidence="8" type="primary">LOC111439474</name>
</gene>
<feature type="coiled-coil region" evidence="5">
    <location>
        <begin position="423"/>
        <end position="457"/>
    </location>
</feature>
<feature type="compositionally biased region" description="Polar residues" evidence="6">
    <location>
        <begin position="1008"/>
        <end position="1024"/>
    </location>
</feature>
<feature type="compositionally biased region" description="Polar residues" evidence="6">
    <location>
        <begin position="1355"/>
        <end position="1366"/>
    </location>
</feature>
<feature type="region of interest" description="Disordered" evidence="6">
    <location>
        <begin position="701"/>
        <end position="725"/>
    </location>
</feature>
<feature type="region of interest" description="Disordered" evidence="6">
    <location>
        <begin position="1057"/>
        <end position="1366"/>
    </location>
</feature>
<dbReference type="Proteomes" id="UP000504609">
    <property type="component" value="Unplaced"/>
</dbReference>
<feature type="coiled-coil region" evidence="5">
    <location>
        <begin position="67"/>
        <end position="111"/>
    </location>
</feature>